<dbReference type="SMART" id="SM00091">
    <property type="entry name" value="PAS"/>
    <property type="match status" value="1"/>
</dbReference>
<feature type="transmembrane region" description="Helical" evidence="1">
    <location>
        <begin position="214"/>
        <end position="237"/>
    </location>
</feature>
<dbReference type="CDD" id="cd01949">
    <property type="entry name" value="GGDEF"/>
    <property type="match status" value="1"/>
</dbReference>
<keyword evidence="1" id="KW-1133">Transmembrane helix</keyword>
<evidence type="ECO:0000259" key="4">
    <source>
        <dbReference type="PROSITE" id="PS50887"/>
    </source>
</evidence>
<keyword evidence="6" id="KW-1185">Reference proteome</keyword>
<dbReference type="InterPro" id="IPR035919">
    <property type="entry name" value="EAL_sf"/>
</dbReference>
<name>A0A238V3A0_9ACTN</name>
<dbReference type="Pfam" id="PF00990">
    <property type="entry name" value="GGDEF"/>
    <property type="match status" value="1"/>
</dbReference>
<gene>
    <name evidence="5" type="ORF">SAMN06264365_101581</name>
</gene>
<dbReference type="InterPro" id="IPR043128">
    <property type="entry name" value="Rev_trsase/Diguanyl_cyclase"/>
</dbReference>
<dbReference type="InterPro" id="IPR029787">
    <property type="entry name" value="Nucleotide_cyclase"/>
</dbReference>
<dbReference type="GO" id="GO:0006355">
    <property type="term" value="P:regulation of DNA-templated transcription"/>
    <property type="evidence" value="ECO:0007669"/>
    <property type="project" value="InterPro"/>
</dbReference>
<dbReference type="PROSITE" id="PS50112">
    <property type="entry name" value="PAS"/>
    <property type="match status" value="1"/>
</dbReference>
<feature type="transmembrane region" description="Helical" evidence="1">
    <location>
        <begin position="189"/>
        <end position="207"/>
    </location>
</feature>
<dbReference type="InterPro" id="IPR035965">
    <property type="entry name" value="PAS-like_dom_sf"/>
</dbReference>
<dbReference type="Pfam" id="PF00989">
    <property type="entry name" value="PAS"/>
    <property type="match status" value="1"/>
</dbReference>
<dbReference type="AlphaFoldDB" id="A0A238V3A0"/>
<feature type="transmembrane region" description="Helical" evidence="1">
    <location>
        <begin position="159"/>
        <end position="177"/>
    </location>
</feature>
<feature type="transmembrane region" description="Helical" evidence="1">
    <location>
        <begin position="62"/>
        <end position="80"/>
    </location>
</feature>
<feature type="transmembrane region" description="Helical" evidence="1">
    <location>
        <begin position="281"/>
        <end position="300"/>
    </location>
</feature>
<feature type="transmembrane region" description="Helical" evidence="1">
    <location>
        <begin position="92"/>
        <end position="118"/>
    </location>
</feature>
<dbReference type="Gene3D" id="3.30.70.270">
    <property type="match status" value="1"/>
</dbReference>
<evidence type="ECO:0000259" key="3">
    <source>
        <dbReference type="PROSITE" id="PS50883"/>
    </source>
</evidence>
<dbReference type="SUPFAM" id="SSF141868">
    <property type="entry name" value="EAL domain-like"/>
    <property type="match status" value="1"/>
</dbReference>
<feature type="transmembrane region" description="Helical" evidence="1">
    <location>
        <begin position="124"/>
        <end position="147"/>
    </location>
</feature>
<evidence type="ECO:0000313" key="6">
    <source>
        <dbReference type="Proteomes" id="UP000198415"/>
    </source>
</evidence>
<dbReference type="InterPro" id="IPR001633">
    <property type="entry name" value="EAL_dom"/>
</dbReference>
<evidence type="ECO:0000259" key="2">
    <source>
        <dbReference type="PROSITE" id="PS50112"/>
    </source>
</evidence>
<dbReference type="SMART" id="SM00267">
    <property type="entry name" value="GGDEF"/>
    <property type="match status" value="1"/>
</dbReference>
<evidence type="ECO:0000256" key="1">
    <source>
        <dbReference type="SAM" id="Phobius"/>
    </source>
</evidence>
<protein>
    <submittedName>
        <fullName evidence="5">PAS domain S-box-containing protein/diguanylate cyclase (GGDEF) domain-containing protein</fullName>
    </submittedName>
</protein>
<organism evidence="5 6">
    <name type="scientific">Actinoplanes regularis</name>
    <dbReference type="NCBI Taxonomy" id="52697"/>
    <lineage>
        <taxon>Bacteria</taxon>
        <taxon>Bacillati</taxon>
        <taxon>Actinomycetota</taxon>
        <taxon>Actinomycetes</taxon>
        <taxon>Micromonosporales</taxon>
        <taxon>Micromonosporaceae</taxon>
        <taxon>Actinoplanes</taxon>
    </lineage>
</organism>
<dbReference type="CDD" id="cd01948">
    <property type="entry name" value="EAL"/>
    <property type="match status" value="1"/>
</dbReference>
<dbReference type="InterPro" id="IPR000014">
    <property type="entry name" value="PAS"/>
</dbReference>
<accession>A0A238V3A0</accession>
<evidence type="ECO:0000313" key="5">
    <source>
        <dbReference type="EMBL" id="SNR28641.1"/>
    </source>
</evidence>
<feature type="domain" description="GGDEF" evidence="4">
    <location>
        <begin position="501"/>
        <end position="631"/>
    </location>
</feature>
<dbReference type="NCBIfam" id="TIGR00254">
    <property type="entry name" value="GGDEF"/>
    <property type="match status" value="1"/>
</dbReference>
<sequence length="892" mass="93509">MFRPARRGPTPPGTNAEDIVVAVPPLVPARPSNAGRPVLLTVASMAVLVLLAGAAGLLPGPVALAVGVGSAGLCASAYLVRSALDIHHADGTFVACRGAGFVGMGALATALTLVVPGWSPPGAVTWLTAGLAVATGCYVLGATLLPGAARNWAVRLRRAFDGLGLGVSLGFAAYLVPPDGQPSPAALPAVLIAVGGVSIVTVVVLRARPRPVPAVWCAVGAALVLVSLAALAEVMALGVTGPAVPLLGLPMVAGLAAAAGGGSRRGLPVPPAEPRNPDQYLASYPLLGIPAAVGVIAAVWHLLTGPGFDTTGIVFGLVMVTVLVLRELLVVRDIRRYAGRLRVAEAHFRSLVAGATDLTLVLDERLTVRWQSPAAARLFGLCDAEVIGRPFGELIHPDDAGDALAVIGSVLAGEHEGGPPVLVSARLRDGDQIWRDTESTISDQRAVPEVAALVVHVRDVGERRHLERTLHRLAYLDQLTGLANRRALMRDLLAARRRAGQPGTLLVVDLHGLAEVNDARGRAVGDAVLTEVARRLRALTGGEDVPARLGGDEFAVLTPESAVPAYALASRIVAALAEPFSLPGAQVRLHTSVGLAELAGAGDPDEVLRHADLARQRAHQLGRDAVEWYDPDVELQLQRRMELERQLAGAAGRGELDLVFQPVTGLRDGRPAGVEALLRWRHPELGTVLPEEFLPIAAALGVTAELNEWALDAACRHLRNWTGGDDEFWMSVNVGPRELLAARFPEQIAATLRRHGVVPDRLVVEVAETWIAEDVPAIVAALSGLRGLGVRAALDDFGSSQTSLTHLRRLPVDMLKLNAALAGDESEKAVLEVVVGLARRIGLDIVAKGLETPERIERAMAAGCRYGQGTALAGPAPAERIEAYLESHRAER</sequence>
<dbReference type="Gene3D" id="3.20.20.450">
    <property type="entry name" value="EAL domain"/>
    <property type="match status" value="1"/>
</dbReference>
<dbReference type="Proteomes" id="UP000198415">
    <property type="component" value="Unassembled WGS sequence"/>
</dbReference>
<keyword evidence="1" id="KW-0812">Transmembrane</keyword>
<feature type="domain" description="EAL" evidence="3">
    <location>
        <begin position="640"/>
        <end position="889"/>
    </location>
</feature>
<dbReference type="SUPFAM" id="SSF55785">
    <property type="entry name" value="PYP-like sensor domain (PAS domain)"/>
    <property type="match status" value="1"/>
</dbReference>
<feature type="transmembrane region" description="Helical" evidence="1">
    <location>
        <begin position="312"/>
        <end position="331"/>
    </location>
</feature>
<feature type="domain" description="PAS" evidence="2">
    <location>
        <begin position="344"/>
        <end position="414"/>
    </location>
</feature>
<feature type="transmembrane region" description="Helical" evidence="1">
    <location>
        <begin position="38"/>
        <end position="56"/>
    </location>
</feature>
<proteinExistence type="predicted"/>
<dbReference type="EMBL" id="FZNR01000001">
    <property type="protein sequence ID" value="SNR28641.1"/>
    <property type="molecule type" value="Genomic_DNA"/>
</dbReference>
<dbReference type="PANTHER" id="PTHR44757:SF2">
    <property type="entry name" value="BIOFILM ARCHITECTURE MAINTENANCE PROTEIN MBAA"/>
    <property type="match status" value="1"/>
</dbReference>
<dbReference type="PROSITE" id="PS50887">
    <property type="entry name" value="GGDEF"/>
    <property type="match status" value="1"/>
</dbReference>
<dbReference type="SUPFAM" id="SSF55073">
    <property type="entry name" value="Nucleotide cyclase"/>
    <property type="match status" value="1"/>
</dbReference>
<feature type="transmembrane region" description="Helical" evidence="1">
    <location>
        <begin position="243"/>
        <end position="260"/>
    </location>
</feature>
<dbReference type="Pfam" id="PF00563">
    <property type="entry name" value="EAL"/>
    <property type="match status" value="1"/>
</dbReference>
<dbReference type="SMART" id="SM00052">
    <property type="entry name" value="EAL"/>
    <property type="match status" value="1"/>
</dbReference>
<dbReference type="InterPro" id="IPR052155">
    <property type="entry name" value="Biofilm_reg_signaling"/>
</dbReference>
<dbReference type="PANTHER" id="PTHR44757">
    <property type="entry name" value="DIGUANYLATE CYCLASE DGCP"/>
    <property type="match status" value="1"/>
</dbReference>
<dbReference type="InterPro" id="IPR000160">
    <property type="entry name" value="GGDEF_dom"/>
</dbReference>
<dbReference type="PROSITE" id="PS50883">
    <property type="entry name" value="EAL"/>
    <property type="match status" value="1"/>
</dbReference>
<dbReference type="InterPro" id="IPR013767">
    <property type="entry name" value="PAS_fold"/>
</dbReference>
<dbReference type="NCBIfam" id="TIGR00229">
    <property type="entry name" value="sensory_box"/>
    <property type="match status" value="1"/>
</dbReference>
<reference evidence="5 6" key="1">
    <citation type="submission" date="2017-06" db="EMBL/GenBank/DDBJ databases">
        <authorList>
            <person name="Kim H.J."/>
            <person name="Triplett B.A."/>
        </authorList>
    </citation>
    <scope>NUCLEOTIDE SEQUENCE [LARGE SCALE GENOMIC DNA]</scope>
    <source>
        <strain evidence="5 6">DSM 43151</strain>
    </source>
</reference>
<keyword evidence="1" id="KW-0472">Membrane</keyword>
<dbReference type="CDD" id="cd00130">
    <property type="entry name" value="PAS"/>
    <property type="match status" value="1"/>
</dbReference>
<dbReference type="Gene3D" id="3.30.450.20">
    <property type="entry name" value="PAS domain"/>
    <property type="match status" value="1"/>
</dbReference>